<reference evidence="2 3" key="1">
    <citation type="submission" date="2023-05" db="EMBL/GenBank/DDBJ databases">
        <title>Comparative genomics reveals the evidence of polycyclic aromatic hydrocarbons degradation in moderately halophilic genus Pontibacillus.</title>
        <authorList>
            <person name="Yang H."/>
            <person name="Qian Z."/>
        </authorList>
    </citation>
    <scope>NUCLEOTIDE SEQUENCE [LARGE SCALE GENOMIC DNA]</scope>
    <source>
        <strain evidence="3">HN14</strain>
    </source>
</reference>
<accession>A0ABY8V1X8</accession>
<sequence>MKSTTRFFWTLALAFVLGIFTSALEAPMWVNFVGVVIIVIIMSLISNRMNQREQ</sequence>
<feature type="transmembrane region" description="Helical" evidence="1">
    <location>
        <begin position="7"/>
        <end position="23"/>
    </location>
</feature>
<dbReference type="Proteomes" id="UP001236652">
    <property type="component" value="Chromosome"/>
</dbReference>
<evidence type="ECO:0000256" key="1">
    <source>
        <dbReference type="SAM" id="Phobius"/>
    </source>
</evidence>
<dbReference type="RefSeq" id="WP_231415979.1">
    <property type="nucleotide sequence ID" value="NZ_CP126446.1"/>
</dbReference>
<proteinExistence type="predicted"/>
<keyword evidence="1" id="KW-1133">Transmembrane helix</keyword>
<protein>
    <submittedName>
        <fullName evidence="2">Uncharacterized protein</fullName>
    </submittedName>
</protein>
<feature type="transmembrane region" description="Helical" evidence="1">
    <location>
        <begin position="29"/>
        <end position="46"/>
    </location>
</feature>
<organism evidence="2 3">
    <name type="scientific">Pontibacillus chungwhensis</name>
    <dbReference type="NCBI Taxonomy" id="265426"/>
    <lineage>
        <taxon>Bacteria</taxon>
        <taxon>Bacillati</taxon>
        <taxon>Bacillota</taxon>
        <taxon>Bacilli</taxon>
        <taxon>Bacillales</taxon>
        <taxon>Bacillaceae</taxon>
        <taxon>Pontibacillus</taxon>
    </lineage>
</organism>
<gene>
    <name evidence="2" type="ORF">QNI29_08320</name>
</gene>
<evidence type="ECO:0000313" key="2">
    <source>
        <dbReference type="EMBL" id="WIF99648.1"/>
    </source>
</evidence>
<dbReference type="EMBL" id="CP126446">
    <property type="protein sequence ID" value="WIF99648.1"/>
    <property type="molecule type" value="Genomic_DNA"/>
</dbReference>
<keyword evidence="1" id="KW-0472">Membrane</keyword>
<evidence type="ECO:0000313" key="3">
    <source>
        <dbReference type="Proteomes" id="UP001236652"/>
    </source>
</evidence>
<name>A0ABY8V1X8_9BACI</name>
<keyword evidence="3" id="KW-1185">Reference proteome</keyword>
<keyword evidence="1" id="KW-0812">Transmembrane</keyword>